<dbReference type="EMBL" id="CP142149">
    <property type="protein sequence ID" value="WSE28466.1"/>
    <property type="molecule type" value="Genomic_DNA"/>
</dbReference>
<sequence length="269" mass="30526">MLDTLLRPDWRYWRVYVPDLPSVTRLLNDVVRPVVADHRDSVRRWFFLQYMDMSGLQLRVRLRAEPASAAVVEAELDRRFAERAAEVVKRWYEPELAKFRGSDGVEFAERVAHLGSDTALQLLPGRASAHRITQAAAHTAAIVEGLPADQRVSFLHQYAWYWSGRGARTVAWRPAAATAHPDDPAAVRQAGRLADSVAGALATDHVGKPLLTYAERFWTEYRESARRVSPYRAAFQHVHLMNNRLGAVPGEEAQIARLLWVRRLRSISN</sequence>
<accession>A0ABZ1I3W1</accession>
<name>A0ABZ1I3W1_9PSEU</name>
<evidence type="ECO:0000259" key="1">
    <source>
        <dbReference type="Pfam" id="PF14028"/>
    </source>
</evidence>
<dbReference type="Pfam" id="PF14028">
    <property type="entry name" value="Lant_dehydr_C"/>
    <property type="match status" value="1"/>
</dbReference>
<reference evidence="2 3" key="1">
    <citation type="journal article" date="2015" name="Int. J. Syst. Evol. Microbiol.">
        <title>Amycolatopsis rhabdoformis sp. nov., an actinomycete isolated from a tropical forest soil.</title>
        <authorList>
            <person name="Souza W.R."/>
            <person name="Silva R.E."/>
            <person name="Goodfellow M."/>
            <person name="Busarakam K."/>
            <person name="Figueiro F.S."/>
            <person name="Ferreira D."/>
            <person name="Rodrigues-Filho E."/>
            <person name="Moraes L.A.B."/>
            <person name="Zucchi T.D."/>
        </authorList>
    </citation>
    <scope>NUCLEOTIDE SEQUENCE [LARGE SCALE GENOMIC DNA]</scope>
    <source>
        <strain evidence="2 3">NCIMB 14900</strain>
    </source>
</reference>
<evidence type="ECO:0000313" key="2">
    <source>
        <dbReference type="EMBL" id="WSE28466.1"/>
    </source>
</evidence>
<protein>
    <submittedName>
        <fullName evidence="2">Thiopeptide-type bacteriocin biosynthesis protein</fullName>
    </submittedName>
</protein>
<dbReference type="InterPro" id="IPR023809">
    <property type="entry name" value="Thiopep_bacteriocin_synth_dom"/>
</dbReference>
<feature type="domain" description="Thiopeptide-type bacteriocin biosynthesis" evidence="1">
    <location>
        <begin position="10"/>
        <end position="260"/>
    </location>
</feature>
<gene>
    <name evidence="2" type="ORF">VSH64_37395</name>
</gene>
<dbReference type="Proteomes" id="UP001330812">
    <property type="component" value="Chromosome"/>
</dbReference>
<dbReference type="RefSeq" id="WP_326567468.1">
    <property type="nucleotide sequence ID" value="NZ_CP142149.1"/>
</dbReference>
<organism evidence="2 3">
    <name type="scientific">Amycolatopsis rhabdoformis</name>
    <dbReference type="NCBI Taxonomy" id="1448059"/>
    <lineage>
        <taxon>Bacteria</taxon>
        <taxon>Bacillati</taxon>
        <taxon>Actinomycetota</taxon>
        <taxon>Actinomycetes</taxon>
        <taxon>Pseudonocardiales</taxon>
        <taxon>Pseudonocardiaceae</taxon>
        <taxon>Amycolatopsis</taxon>
    </lineage>
</organism>
<keyword evidence="3" id="KW-1185">Reference proteome</keyword>
<proteinExistence type="predicted"/>
<evidence type="ECO:0000313" key="3">
    <source>
        <dbReference type="Proteomes" id="UP001330812"/>
    </source>
</evidence>
<dbReference type="NCBIfam" id="TIGR03891">
    <property type="entry name" value="thiopep_ocin"/>
    <property type="match status" value="1"/>
</dbReference>